<dbReference type="InterPro" id="IPR053146">
    <property type="entry name" value="QDO-like"/>
</dbReference>
<name>A0ABN6TUC0_9NOCA</name>
<feature type="domain" description="Cupin type-2" evidence="1">
    <location>
        <begin position="48"/>
        <end position="106"/>
    </location>
</feature>
<evidence type="ECO:0000313" key="2">
    <source>
        <dbReference type="EMBL" id="BDT97151.1"/>
    </source>
</evidence>
<dbReference type="InterPro" id="IPR014710">
    <property type="entry name" value="RmlC-like_jellyroll"/>
</dbReference>
<dbReference type="PANTHER" id="PTHR36440:SF1">
    <property type="entry name" value="PUTATIVE (AFU_ORTHOLOGUE AFUA_8G07350)-RELATED"/>
    <property type="match status" value="1"/>
</dbReference>
<protein>
    <submittedName>
        <fullName evidence="2">Cupin</fullName>
    </submittedName>
</protein>
<keyword evidence="3" id="KW-1185">Reference proteome</keyword>
<organism evidence="2 3">
    <name type="scientific">Nocardia sputorum</name>
    <dbReference type="NCBI Taxonomy" id="2984338"/>
    <lineage>
        <taxon>Bacteria</taxon>
        <taxon>Bacillati</taxon>
        <taxon>Actinomycetota</taxon>
        <taxon>Actinomycetes</taxon>
        <taxon>Mycobacteriales</taxon>
        <taxon>Nocardiaceae</taxon>
        <taxon>Nocardia</taxon>
    </lineage>
</organism>
<dbReference type="InterPro" id="IPR013096">
    <property type="entry name" value="Cupin_2"/>
</dbReference>
<dbReference type="Pfam" id="PF07883">
    <property type="entry name" value="Cupin_2"/>
    <property type="match status" value="1"/>
</dbReference>
<evidence type="ECO:0000313" key="3">
    <source>
        <dbReference type="Proteomes" id="UP001317870"/>
    </source>
</evidence>
<dbReference type="InterPro" id="IPR011051">
    <property type="entry name" value="RmlC_Cupin_sf"/>
</dbReference>
<evidence type="ECO:0000259" key="1">
    <source>
        <dbReference type="Pfam" id="PF07883"/>
    </source>
</evidence>
<dbReference type="PANTHER" id="PTHR36440">
    <property type="entry name" value="PUTATIVE (AFU_ORTHOLOGUE AFUA_8G07350)-RELATED"/>
    <property type="match status" value="1"/>
</dbReference>
<dbReference type="SUPFAM" id="SSF51182">
    <property type="entry name" value="RmlC-like cupins"/>
    <property type="match status" value="1"/>
</dbReference>
<dbReference type="Proteomes" id="UP001317870">
    <property type="component" value="Chromosome"/>
</dbReference>
<accession>A0ABN6TUC0</accession>
<proteinExistence type="predicted"/>
<sequence length="165" mass="17972">MSHNRFHLLDAGEARPGRVPLPPAFAVKATTADTEGRFSLLEVTLARDIPRHTHHVADECIYVLEGTLDVEFDDRTLSATEGMFVLLPHGVPHALRCGSQPPPRVLQISSPGGWECYLEDLFEAGASVLTDGALDPVKFNPIAAAYDIRYEEPEHAADSTGAQQD</sequence>
<dbReference type="RefSeq" id="WP_281877088.1">
    <property type="nucleotide sequence ID" value="NZ_AP026978.1"/>
</dbReference>
<dbReference type="EMBL" id="AP026978">
    <property type="protein sequence ID" value="BDT97151.1"/>
    <property type="molecule type" value="Genomic_DNA"/>
</dbReference>
<gene>
    <name evidence="2" type="ORF">IFM12276_01800</name>
</gene>
<dbReference type="Gene3D" id="2.60.120.10">
    <property type="entry name" value="Jelly Rolls"/>
    <property type="match status" value="1"/>
</dbReference>
<reference evidence="2 3" key="1">
    <citation type="submission" date="2022-11" db="EMBL/GenBank/DDBJ databases">
        <title>Genome Sequencing of Nocardia sp. ON39_IFM12276 and assembly.</title>
        <authorList>
            <person name="Shimojima M."/>
            <person name="Toyokawa M."/>
            <person name="Uesaka K."/>
        </authorList>
    </citation>
    <scope>NUCLEOTIDE SEQUENCE [LARGE SCALE GENOMIC DNA]</scope>
    <source>
        <strain evidence="2 3">IFM 12276</strain>
    </source>
</reference>